<proteinExistence type="predicted"/>
<evidence type="ECO:0000256" key="5">
    <source>
        <dbReference type="ARBA" id="ARBA00023136"/>
    </source>
</evidence>
<dbReference type="GO" id="GO:0005886">
    <property type="term" value="C:plasma membrane"/>
    <property type="evidence" value="ECO:0007669"/>
    <property type="project" value="UniProtKB-SubCell"/>
</dbReference>
<sequence length="831" mass="91771">MSDHSDRNCAYSLTTLALSALSGVCLLQIQPCLQISIWTGTELLMLLPVCLLLFYYVPQRRVLFAFLLGYLWALLFAQAYLAQRLTDDFAGQELLLEGVVKGVVDRSERSVRFDFQVISSSVRQGAGSDKTLAVSAKLFKPSLVRLSWYYAQQSVQTGERWRLNVRLKPPHGMQNPGGFDYEKWLYLRGIHATGYVRQNKVNNKGDNGDDISTDNTRMAPSSSSMDGIRENLIQLILKLPDQRFQGLLQALTVGHKSSISAEQWQVLRNTGTSHLMAISGLHIGLIASLVFFLLRWIAPVQMLSRFSAQQVAAVFSLAAALFYALLAGFTVPTQRAFVMLLVVLLAMLFKRPAFSANTLALALLVVILINPVAVISAGFWLSFLAVVIISLVSSARLRYAHPAEPGSVYRRTKSRAGRWLEGVRIQWLIALGMLPLSVLLFQQGSLISPVANMLVIPLVGFLVVPVALLASAVSLVSVEAALWLFALASEGLVLIWQILQWLSEGPMASWKSASLPLSESALALMGVFLLLMPRGFPLRFTGIILLLPMLLYKVERPAQGGVWVTVLDVGQGLSVVLQTHEKTLLYDTGARFSERFDTGDKVILPYLQYTGVERLDMLFISHGDNDHAGGAGAILAQMDVQHVLAGEGAIRDIETGKARVSACHSGQAWRWDDVDFEVLHPTQNYVKANNRSCVLKVSGSNYSLLLTGDIEAKVEKRLLKSQLTGQLTGHEAGNLQVDVLVVPHHGSNTSSSETFLEAVQPQLAIVSAGYRNRFGHPTSKILKRYRTSGSEVLNTAYQGAIQVKFSKSEGDKRFKVSRQRKSDIHYWNHRL</sequence>
<evidence type="ECO:0000256" key="6">
    <source>
        <dbReference type="SAM" id="MobiDB-lite"/>
    </source>
</evidence>
<feature type="transmembrane region" description="Helical" evidence="7">
    <location>
        <begin position="9"/>
        <end position="29"/>
    </location>
</feature>
<dbReference type="SMART" id="SM00849">
    <property type="entry name" value="Lactamase_B"/>
    <property type="match status" value="1"/>
</dbReference>
<dbReference type="NCBIfam" id="TIGR00360">
    <property type="entry name" value="ComEC_N-term"/>
    <property type="match status" value="1"/>
</dbReference>
<feature type="transmembrane region" description="Helical" evidence="7">
    <location>
        <begin position="35"/>
        <end position="55"/>
    </location>
</feature>
<feature type="transmembrane region" description="Helical" evidence="7">
    <location>
        <begin position="275"/>
        <end position="294"/>
    </location>
</feature>
<dbReference type="InterPro" id="IPR001279">
    <property type="entry name" value="Metallo-B-lactamas"/>
</dbReference>
<dbReference type="PANTHER" id="PTHR30619:SF1">
    <property type="entry name" value="RECOMBINATION PROTEIN 2"/>
    <property type="match status" value="1"/>
</dbReference>
<feature type="transmembrane region" description="Helical" evidence="7">
    <location>
        <begin position="306"/>
        <end position="326"/>
    </location>
</feature>
<dbReference type="InterPro" id="IPR052159">
    <property type="entry name" value="Competence_DNA_uptake"/>
</dbReference>
<evidence type="ECO:0000256" key="7">
    <source>
        <dbReference type="SAM" id="Phobius"/>
    </source>
</evidence>
<name>A0A3B0XN58_9ZZZZ</name>
<dbReference type="NCBIfam" id="TIGR00361">
    <property type="entry name" value="ComEC_Rec2"/>
    <property type="match status" value="1"/>
</dbReference>
<evidence type="ECO:0000313" key="9">
    <source>
        <dbReference type="EMBL" id="VAW65553.1"/>
    </source>
</evidence>
<dbReference type="EMBL" id="UOFG01000253">
    <property type="protein sequence ID" value="VAW65553.1"/>
    <property type="molecule type" value="Genomic_DNA"/>
</dbReference>
<evidence type="ECO:0000256" key="2">
    <source>
        <dbReference type="ARBA" id="ARBA00022475"/>
    </source>
</evidence>
<dbReference type="AlphaFoldDB" id="A0A3B0XN58"/>
<keyword evidence="4 7" id="KW-1133">Transmembrane helix</keyword>
<feature type="compositionally biased region" description="Polar residues" evidence="6">
    <location>
        <begin position="213"/>
        <end position="224"/>
    </location>
</feature>
<feature type="transmembrane region" description="Helical" evidence="7">
    <location>
        <begin position="522"/>
        <end position="547"/>
    </location>
</feature>
<dbReference type="InterPro" id="IPR004477">
    <property type="entry name" value="ComEC_N"/>
</dbReference>
<feature type="transmembrane region" description="Helical" evidence="7">
    <location>
        <begin position="379"/>
        <end position="399"/>
    </location>
</feature>
<evidence type="ECO:0000256" key="4">
    <source>
        <dbReference type="ARBA" id="ARBA00022989"/>
    </source>
</evidence>
<keyword evidence="2" id="KW-1003">Cell membrane</keyword>
<dbReference type="Pfam" id="PF13567">
    <property type="entry name" value="DUF4131"/>
    <property type="match status" value="1"/>
</dbReference>
<dbReference type="Pfam" id="PF03772">
    <property type="entry name" value="Competence"/>
    <property type="match status" value="1"/>
</dbReference>
<feature type="transmembrane region" description="Helical" evidence="7">
    <location>
        <begin position="453"/>
        <end position="473"/>
    </location>
</feature>
<protein>
    <submittedName>
        <fullName evidence="9">DNA internalization-related competence protein ComEC/Rec2</fullName>
    </submittedName>
</protein>
<feature type="transmembrane region" description="Helical" evidence="7">
    <location>
        <begin position="480"/>
        <end position="502"/>
    </location>
</feature>
<evidence type="ECO:0000256" key="3">
    <source>
        <dbReference type="ARBA" id="ARBA00022692"/>
    </source>
</evidence>
<feature type="region of interest" description="Disordered" evidence="6">
    <location>
        <begin position="201"/>
        <end position="224"/>
    </location>
</feature>
<reference evidence="9" key="1">
    <citation type="submission" date="2018-06" db="EMBL/GenBank/DDBJ databases">
        <authorList>
            <person name="Zhirakovskaya E."/>
        </authorList>
    </citation>
    <scope>NUCLEOTIDE SEQUENCE</scope>
</reference>
<dbReference type="InterPro" id="IPR035681">
    <property type="entry name" value="ComA-like_MBL"/>
</dbReference>
<feature type="transmembrane region" description="Helical" evidence="7">
    <location>
        <begin position="62"/>
        <end position="81"/>
    </location>
</feature>
<gene>
    <name evidence="9" type="ORF">MNBD_GAMMA11-2848</name>
</gene>
<evidence type="ECO:0000256" key="1">
    <source>
        <dbReference type="ARBA" id="ARBA00004651"/>
    </source>
</evidence>
<organism evidence="9">
    <name type="scientific">hydrothermal vent metagenome</name>
    <dbReference type="NCBI Taxonomy" id="652676"/>
    <lineage>
        <taxon>unclassified sequences</taxon>
        <taxon>metagenomes</taxon>
        <taxon>ecological metagenomes</taxon>
    </lineage>
</organism>
<keyword evidence="5 7" id="KW-0472">Membrane</keyword>
<feature type="transmembrane region" description="Helical" evidence="7">
    <location>
        <begin position="419"/>
        <end position="441"/>
    </location>
</feature>
<dbReference type="InterPro" id="IPR036866">
    <property type="entry name" value="RibonucZ/Hydroxyglut_hydro"/>
</dbReference>
<dbReference type="CDD" id="cd07731">
    <property type="entry name" value="ComA-like_MBL-fold"/>
    <property type="match status" value="1"/>
</dbReference>
<dbReference type="InterPro" id="IPR025405">
    <property type="entry name" value="DUF4131"/>
</dbReference>
<accession>A0A3B0XN58</accession>
<dbReference type="GO" id="GO:0030420">
    <property type="term" value="P:establishment of competence for transformation"/>
    <property type="evidence" value="ECO:0007669"/>
    <property type="project" value="InterPro"/>
</dbReference>
<dbReference type="Gene3D" id="3.60.15.10">
    <property type="entry name" value="Ribonuclease Z/Hydroxyacylglutathione hydrolase-like"/>
    <property type="match status" value="1"/>
</dbReference>
<dbReference type="SUPFAM" id="SSF56281">
    <property type="entry name" value="Metallo-hydrolase/oxidoreductase"/>
    <property type="match status" value="1"/>
</dbReference>
<feature type="domain" description="Metallo-beta-lactamase" evidence="8">
    <location>
        <begin position="571"/>
        <end position="770"/>
    </location>
</feature>
<dbReference type="PANTHER" id="PTHR30619">
    <property type="entry name" value="DNA INTERNALIZATION/COMPETENCE PROTEIN COMEC/REC2"/>
    <property type="match status" value="1"/>
</dbReference>
<evidence type="ECO:0000259" key="8">
    <source>
        <dbReference type="SMART" id="SM00849"/>
    </source>
</evidence>
<feature type="transmembrane region" description="Helical" evidence="7">
    <location>
        <begin position="356"/>
        <end position="373"/>
    </location>
</feature>
<dbReference type="Pfam" id="PF00753">
    <property type="entry name" value="Lactamase_B"/>
    <property type="match status" value="1"/>
</dbReference>
<keyword evidence="3 7" id="KW-0812">Transmembrane</keyword>
<comment type="subcellular location">
    <subcellularLocation>
        <location evidence="1">Cell membrane</location>
        <topology evidence="1">Multi-pass membrane protein</topology>
    </subcellularLocation>
</comment>
<dbReference type="InterPro" id="IPR004797">
    <property type="entry name" value="Competence_ComEC/Rec2"/>
</dbReference>